<dbReference type="OrthoDB" id="73760at2"/>
<keyword evidence="2" id="KW-1185">Reference proteome</keyword>
<evidence type="ECO:0000313" key="1">
    <source>
        <dbReference type="EMBL" id="AKH17145.1"/>
    </source>
</evidence>
<protein>
    <submittedName>
        <fullName evidence="1">Uncharacterized protein</fullName>
    </submittedName>
</protein>
<dbReference type="KEGG" id="dch:SY84_08865"/>
<name>A0A0F7JRH3_9DEIO</name>
<dbReference type="RefSeq" id="WP_046843715.1">
    <property type="nucleotide sequence ID" value="NZ_CP011389.1"/>
</dbReference>
<dbReference type="Proteomes" id="UP000034024">
    <property type="component" value="Chromosome"/>
</dbReference>
<dbReference type="AlphaFoldDB" id="A0A0F7JRH3"/>
<dbReference type="PATRIC" id="fig|1309411.5.peg.1807"/>
<organism evidence="1 2">
    <name type="scientific">Deinococcus soli</name>
    <name type="common">ex Cha et al. 2016</name>
    <dbReference type="NCBI Taxonomy" id="1309411"/>
    <lineage>
        <taxon>Bacteria</taxon>
        <taxon>Thermotogati</taxon>
        <taxon>Deinococcota</taxon>
        <taxon>Deinococci</taxon>
        <taxon>Deinococcales</taxon>
        <taxon>Deinococcaceae</taxon>
        <taxon>Deinococcus</taxon>
    </lineage>
</organism>
<sequence length="66" mass="7017">MHREDQQTASALLAFLAAYQQTLGAETVGTRQVGVLPEGHPQPQPPCPVVHAAHREGEALARAHLG</sequence>
<dbReference type="EMBL" id="CP011389">
    <property type="protein sequence ID" value="AKH17145.1"/>
    <property type="molecule type" value="Genomic_DNA"/>
</dbReference>
<evidence type="ECO:0000313" key="2">
    <source>
        <dbReference type="Proteomes" id="UP000034024"/>
    </source>
</evidence>
<reference evidence="1 2" key="1">
    <citation type="submission" date="2015-01" db="EMBL/GenBank/DDBJ databases">
        <title>Deinococcus soli/N5/whole genome sequencing.</title>
        <authorList>
            <person name="Kim M.K."/>
            <person name="Srinivasan S."/>
            <person name="Lee J.-J."/>
        </authorList>
    </citation>
    <scope>NUCLEOTIDE SEQUENCE [LARGE SCALE GENOMIC DNA]</scope>
    <source>
        <strain evidence="1 2">N5</strain>
    </source>
</reference>
<proteinExistence type="predicted"/>
<accession>A0A0F7JRH3</accession>
<gene>
    <name evidence="1" type="ORF">SY84_08865</name>
</gene>